<protein>
    <submittedName>
        <fullName evidence="7">ATP-dependent RNA helicase HrpA</fullName>
        <ecNumber evidence="7">3.6.4.13</ecNumber>
    </submittedName>
</protein>
<dbReference type="InterPro" id="IPR003593">
    <property type="entry name" value="AAA+_ATPase"/>
</dbReference>
<keyword evidence="4" id="KW-0067">ATP-binding</keyword>
<dbReference type="PANTHER" id="PTHR18934:SF99">
    <property type="entry name" value="ATP-DEPENDENT RNA HELICASE DHX37-RELATED"/>
    <property type="match status" value="1"/>
</dbReference>
<proteinExistence type="predicted"/>
<evidence type="ECO:0000313" key="8">
    <source>
        <dbReference type="Proteomes" id="UP001225598"/>
    </source>
</evidence>
<dbReference type="Pfam" id="PF00270">
    <property type="entry name" value="DEAD"/>
    <property type="match status" value="1"/>
</dbReference>
<dbReference type="GO" id="GO:0003724">
    <property type="term" value="F:RNA helicase activity"/>
    <property type="evidence" value="ECO:0007669"/>
    <property type="project" value="UniProtKB-EC"/>
</dbReference>
<evidence type="ECO:0000256" key="4">
    <source>
        <dbReference type="ARBA" id="ARBA00022840"/>
    </source>
</evidence>
<evidence type="ECO:0000313" key="7">
    <source>
        <dbReference type="EMBL" id="WIM66778.1"/>
    </source>
</evidence>
<name>A0ABY8VBC1_9CORY</name>
<dbReference type="InterPro" id="IPR027417">
    <property type="entry name" value="P-loop_NTPase"/>
</dbReference>
<accession>A0ABY8VBC1</accession>
<dbReference type="InterPro" id="IPR007502">
    <property type="entry name" value="Helicase-assoc_dom"/>
</dbReference>
<dbReference type="EC" id="3.6.4.13" evidence="7"/>
<evidence type="ECO:0000256" key="1">
    <source>
        <dbReference type="ARBA" id="ARBA00022741"/>
    </source>
</evidence>
<dbReference type="PROSITE" id="PS51192">
    <property type="entry name" value="HELICASE_ATP_BIND_1"/>
    <property type="match status" value="1"/>
</dbReference>
<dbReference type="SUPFAM" id="SSF52540">
    <property type="entry name" value="P-loop containing nucleoside triphosphate hydrolases"/>
    <property type="match status" value="1"/>
</dbReference>
<keyword evidence="3 7" id="KW-0347">Helicase</keyword>
<organism evidence="7 8">
    <name type="scientific">Corynebacterium breve</name>
    <dbReference type="NCBI Taxonomy" id="3049799"/>
    <lineage>
        <taxon>Bacteria</taxon>
        <taxon>Bacillati</taxon>
        <taxon>Actinomycetota</taxon>
        <taxon>Actinomycetes</taxon>
        <taxon>Mycobacteriales</taxon>
        <taxon>Corynebacteriaceae</taxon>
        <taxon>Corynebacterium</taxon>
    </lineage>
</organism>
<dbReference type="Pfam" id="PF00271">
    <property type="entry name" value="Helicase_C"/>
    <property type="match status" value="1"/>
</dbReference>
<keyword evidence="8" id="KW-1185">Reference proteome</keyword>
<dbReference type="InterPro" id="IPR010222">
    <property type="entry name" value="RNA_helicase_HrpA"/>
</dbReference>
<feature type="domain" description="Helicase C-terminal" evidence="6">
    <location>
        <begin position="280"/>
        <end position="443"/>
    </location>
</feature>
<dbReference type="GO" id="GO:0016787">
    <property type="term" value="F:hydrolase activity"/>
    <property type="evidence" value="ECO:0007669"/>
    <property type="project" value="UniProtKB-KW"/>
</dbReference>
<dbReference type="Gene3D" id="1.20.120.1080">
    <property type="match status" value="1"/>
</dbReference>
<keyword evidence="1" id="KW-0547">Nucleotide-binding</keyword>
<dbReference type="InterPro" id="IPR014001">
    <property type="entry name" value="Helicase_ATP-bd"/>
</dbReference>
<dbReference type="PROSITE" id="PS51194">
    <property type="entry name" value="HELICASE_CTER"/>
    <property type="match status" value="1"/>
</dbReference>
<dbReference type="SMART" id="SM00382">
    <property type="entry name" value="AAA"/>
    <property type="match status" value="1"/>
</dbReference>
<gene>
    <name evidence="7" type="primary">hrpA</name>
    <name evidence="7" type="ORF">QP027_06455</name>
</gene>
<dbReference type="InterPro" id="IPR011545">
    <property type="entry name" value="DEAD/DEAH_box_helicase_dom"/>
</dbReference>
<dbReference type="Gene3D" id="3.40.50.300">
    <property type="entry name" value="P-loop containing nucleotide triphosphate hydrolases"/>
    <property type="match status" value="2"/>
</dbReference>
<dbReference type="Pfam" id="PF07717">
    <property type="entry name" value="OB_NTP_bind"/>
    <property type="match status" value="1"/>
</dbReference>
<dbReference type="Pfam" id="PF11898">
    <property type="entry name" value="DUF3418"/>
    <property type="match status" value="1"/>
</dbReference>
<dbReference type="PANTHER" id="PTHR18934">
    <property type="entry name" value="ATP-DEPENDENT RNA HELICASE"/>
    <property type="match status" value="1"/>
</dbReference>
<sequence>MTTSPPSRDDLLARLDHVSLADARRFSRRLRKARAPQALSAIARDIDEAAARVSLIDDTVPVITYPEELPVSERREDIMELIRDNQVVIIAGETGSGKTTQIPKMLLELGRGRRGLIGHTQPRRLAARTVAERIADELGQEIGQSVGYAIRFDDRVSQSSAVKLMTDGILLAEMQRDRFLNAYDTIIIDEAHERSLNIDFLLGYLKQLLPRRKDLKVIITSATIDPERFARHFAAADGTPAPIIEVSGRTYPVEIRYRPLEQQVGDRTVDIDMFDGLIHALQELMAEGDGDILCFFAGERDIRDAMEVIEGQNWRGVEVTPLFGRLSNQEQHRVFSPHSGRRIVLSTNIAETSLTVPGIHYVIDTGTARISRYSTRTKVQRLPIEEISQASANQRSGRCGRVADGIAIRLYSEDDFNSRPEFTDPEILRTNLASVILQMISLRLGEITDFPFIQPPDHKAIRDGLVLLNELGALEASQEPRLTAIGRDLAKIPVDPRMARMLVEANTLGVLDDVTVIVSALTIQDVRERPLELQAQADQAHARFKDSTSDFLSSLKLWDYINESRDELSGNAFRKRMKKEFLHYMRIREWYDLVRQLRDVEKQLGWSSADRVVGTRNEDAIHQSLLSGLLSNIGARDGNSKEFLGARGTRFLIFPGSSLAKKPPEFIMAGELVETSRLWARSVAKIQPAWVEKLAGNLLKHSYSEPVWSTKRAAAMVHQKSMLYGVTVVADRMVPYHRIDQAAARNMFIRNGLIAGEWNTHHKFLKHNQQLLDEASVVEDKVRRRGLVVDEDSLFDFYDSRLPDNATTGRHFDSWWKRKREENPAFLNFDPEALVDDVEGHTDNSFPDTWKQGSVTYELQYKFEPGDPFDGVTVLIPVPLLANVEGEDFRWLVPGLRTELVTELIRSLPKTLRKTVVPAPNFAERATPKLIPFESPLTDQLAQVLQEMGARGINGSDFRPELLPAHLSITYAAIDKRGMVIDHDKDLAALQDRRAGQIRSSVSKAGRKAETKTVKEWTKDSLGSIPETVSTTVDGNQVEAYPALQATSDGVKVTVHPTRAAAEASMVTATLTILLRQITVSTSQMIKGLPLRQRVAVDHYPHGGAEGLVEDARVAAIRDLMFEHGGPVRSPEEFDALVAKVKPDVAGKVRRSVVMIAPGLVEYANIATELQKWEGPAIDDMRKQLDFILPKHAITIHGIENLQHIPRYMDAMGTRLEEMSFDPERDADRQSVVNNVEAYLHNKLNHLPAGREKTKEVKDILWRIQELRVSLFAQRLGTPKPVSERRIQKMVDKLR</sequence>
<feature type="domain" description="Helicase ATP-binding" evidence="5">
    <location>
        <begin position="79"/>
        <end position="242"/>
    </location>
</feature>
<dbReference type="SMART" id="SM00847">
    <property type="entry name" value="HA2"/>
    <property type="match status" value="1"/>
</dbReference>
<evidence type="ECO:0000259" key="5">
    <source>
        <dbReference type="PROSITE" id="PS51192"/>
    </source>
</evidence>
<reference evidence="7 8" key="1">
    <citation type="submission" date="2023-05" db="EMBL/GenBank/DDBJ databases">
        <title>Corynebacterium suedekumii sp. nov. and Corynebacterium breve sp. nov. isolated from raw cow's milk.</title>
        <authorList>
            <person name="Baer M.K."/>
            <person name="Mehl L."/>
            <person name="Hellmuth R."/>
            <person name="Marke G."/>
            <person name="Lipski A."/>
        </authorList>
    </citation>
    <scope>NUCLEOTIDE SEQUENCE [LARGE SCALE GENOMIC DNA]</scope>
    <source>
        <strain evidence="7 8">R4</strain>
    </source>
</reference>
<dbReference type="Proteomes" id="UP001225598">
    <property type="component" value="Chromosome"/>
</dbReference>
<dbReference type="SMART" id="SM00487">
    <property type="entry name" value="DEXDc"/>
    <property type="match status" value="1"/>
</dbReference>
<dbReference type="InterPro" id="IPR011709">
    <property type="entry name" value="DEAD-box_helicase_OB_fold"/>
</dbReference>
<dbReference type="CDD" id="cd17989">
    <property type="entry name" value="DEXHc_HrpA"/>
    <property type="match status" value="1"/>
</dbReference>
<dbReference type="CDD" id="cd18791">
    <property type="entry name" value="SF2_C_RHA"/>
    <property type="match status" value="1"/>
</dbReference>
<dbReference type="NCBIfam" id="TIGR01967">
    <property type="entry name" value="DEAH_box_HrpA"/>
    <property type="match status" value="1"/>
</dbReference>
<evidence type="ECO:0000256" key="2">
    <source>
        <dbReference type="ARBA" id="ARBA00022801"/>
    </source>
</evidence>
<keyword evidence="2 7" id="KW-0378">Hydrolase</keyword>
<dbReference type="InterPro" id="IPR001650">
    <property type="entry name" value="Helicase_C-like"/>
</dbReference>
<dbReference type="EMBL" id="CP126969">
    <property type="protein sequence ID" value="WIM66778.1"/>
    <property type="molecule type" value="Genomic_DNA"/>
</dbReference>
<evidence type="ECO:0000259" key="6">
    <source>
        <dbReference type="PROSITE" id="PS51194"/>
    </source>
</evidence>
<dbReference type="SMART" id="SM00490">
    <property type="entry name" value="HELICc"/>
    <property type="match status" value="1"/>
</dbReference>
<evidence type="ECO:0000256" key="3">
    <source>
        <dbReference type="ARBA" id="ARBA00022806"/>
    </source>
</evidence>
<dbReference type="NCBIfam" id="NF008348">
    <property type="entry name" value="PRK11131.1"/>
    <property type="match status" value="1"/>
</dbReference>
<dbReference type="InterPro" id="IPR024590">
    <property type="entry name" value="HrpA_C"/>
</dbReference>
<dbReference type="Pfam" id="PF21010">
    <property type="entry name" value="HA2_C"/>
    <property type="match status" value="1"/>
</dbReference>
<dbReference type="RefSeq" id="WP_284823411.1">
    <property type="nucleotide sequence ID" value="NZ_CP126969.1"/>
</dbReference>